<dbReference type="AlphaFoldDB" id="A0A8S9NIY1"/>
<comment type="caution">
    <text evidence="1">The sequence shown here is derived from an EMBL/GenBank/DDBJ whole genome shotgun (WGS) entry which is preliminary data.</text>
</comment>
<dbReference type="Proteomes" id="UP000712600">
    <property type="component" value="Unassembled WGS sequence"/>
</dbReference>
<dbReference type="EMBL" id="QGKX02001621">
    <property type="protein sequence ID" value="KAF3501019.1"/>
    <property type="molecule type" value="Genomic_DNA"/>
</dbReference>
<evidence type="ECO:0000313" key="2">
    <source>
        <dbReference type="Proteomes" id="UP000712600"/>
    </source>
</evidence>
<accession>A0A8S9NIY1</accession>
<protein>
    <submittedName>
        <fullName evidence="1">Uncharacterized protein</fullName>
    </submittedName>
</protein>
<name>A0A8S9NIY1_BRACR</name>
<evidence type="ECO:0000313" key="1">
    <source>
        <dbReference type="EMBL" id="KAF3501019.1"/>
    </source>
</evidence>
<reference evidence="1" key="1">
    <citation type="submission" date="2019-12" db="EMBL/GenBank/DDBJ databases">
        <title>Genome sequencing and annotation of Brassica cretica.</title>
        <authorList>
            <person name="Studholme D.J."/>
            <person name="Sarris P."/>
        </authorList>
    </citation>
    <scope>NUCLEOTIDE SEQUENCE</scope>
    <source>
        <strain evidence="1">PFS-109/04</strain>
        <tissue evidence="1">Leaf</tissue>
    </source>
</reference>
<sequence length="85" mass="10147">MHRRIRCLAMYEDLLSVILSPYFDTRYSFDLAFQFHRFEVNQHPVAEVMPVLLKCGQSASREEAVEEMNDCRSIKHHWYRSTVIP</sequence>
<gene>
    <name evidence="1" type="ORF">F2Q69_00043290</name>
</gene>
<organism evidence="1 2">
    <name type="scientific">Brassica cretica</name>
    <name type="common">Mustard</name>
    <dbReference type="NCBI Taxonomy" id="69181"/>
    <lineage>
        <taxon>Eukaryota</taxon>
        <taxon>Viridiplantae</taxon>
        <taxon>Streptophyta</taxon>
        <taxon>Embryophyta</taxon>
        <taxon>Tracheophyta</taxon>
        <taxon>Spermatophyta</taxon>
        <taxon>Magnoliopsida</taxon>
        <taxon>eudicotyledons</taxon>
        <taxon>Gunneridae</taxon>
        <taxon>Pentapetalae</taxon>
        <taxon>rosids</taxon>
        <taxon>malvids</taxon>
        <taxon>Brassicales</taxon>
        <taxon>Brassicaceae</taxon>
        <taxon>Brassiceae</taxon>
        <taxon>Brassica</taxon>
    </lineage>
</organism>
<proteinExistence type="predicted"/>